<proteinExistence type="inferred from homology"/>
<evidence type="ECO:0000256" key="8">
    <source>
        <dbReference type="ARBA" id="ARBA00022840"/>
    </source>
</evidence>
<dbReference type="NCBIfam" id="TIGR00150">
    <property type="entry name" value="T6A_YjeE"/>
    <property type="match status" value="1"/>
</dbReference>
<evidence type="ECO:0000256" key="3">
    <source>
        <dbReference type="ARBA" id="ARBA00019010"/>
    </source>
</evidence>
<keyword evidence="6" id="KW-0479">Metal-binding</keyword>
<keyword evidence="9" id="KW-0460">Magnesium</keyword>
<dbReference type="RefSeq" id="WP_034552783.1">
    <property type="nucleotide sequence ID" value="NZ_JRPC02000013.1"/>
</dbReference>
<comment type="similarity">
    <text evidence="2">Belongs to the TsaE family.</text>
</comment>
<keyword evidence="8" id="KW-0067">ATP-binding</keyword>
<evidence type="ECO:0000256" key="2">
    <source>
        <dbReference type="ARBA" id="ARBA00007599"/>
    </source>
</evidence>
<name>A0A4U8UDL5_9HELI</name>
<evidence type="ECO:0000256" key="5">
    <source>
        <dbReference type="ARBA" id="ARBA00022694"/>
    </source>
</evidence>
<evidence type="ECO:0000256" key="1">
    <source>
        <dbReference type="ARBA" id="ARBA00004496"/>
    </source>
</evidence>
<dbReference type="InterPro" id="IPR027417">
    <property type="entry name" value="P-loop_NTPase"/>
</dbReference>
<dbReference type="EMBL" id="JRPC02000013">
    <property type="protein sequence ID" value="TLE15763.1"/>
    <property type="molecule type" value="Genomic_DNA"/>
</dbReference>
<evidence type="ECO:0000256" key="7">
    <source>
        <dbReference type="ARBA" id="ARBA00022741"/>
    </source>
</evidence>
<dbReference type="Proteomes" id="UP000029920">
    <property type="component" value="Unassembled WGS sequence"/>
</dbReference>
<keyword evidence="7" id="KW-0547">Nucleotide-binding</keyword>
<comment type="caution">
    <text evidence="11">The sequence shown here is derived from an EMBL/GenBank/DDBJ whole genome shotgun (WGS) entry which is preliminary data.</text>
</comment>
<organism evidence="11 12">
    <name type="scientific">Helicobacter apodemus</name>
    <dbReference type="NCBI Taxonomy" id="135569"/>
    <lineage>
        <taxon>Bacteria</taxon>
        <taxon>Pseudomonadati</taxon>
        <taxon>Campylobacterota</taxon>
        <taxon>Epsilonproteobacteria</taxon>
        <taxon>Campylobacterales</taxon>
        <taxon>Helicobacteraceae</taxon>
        <taxon>Helicobacter</taxon>
    </lineage>
</organism>
<comment type="subcellular location">
    <subcellularLocation>
        <location evidence="1">Cytoplasm</location>
    </subcellularLocation>
</comment>
<evidence type="ECO:0000256" key="6">
    <source>
        <dbReference type="ARBA" id="ARBA00022723"/>
    </source>
</evidence>
<sequence length="138" mass="15928">MQLLTSLTLKENELTKLAESLAIQNKKGIYLLEGNLASGKTTLIKAIAEYLGSTSLVTSPTFLIKQEYDHQIYHYDIYQKDLQSLLELGFLEEIEKEGWHFVEWGDEKLAKILQEVGISFTTIKILPQKDEREYQIYV</sequence>
<dbReference type="GO" id="GO:0005524">
    <property type="term" value="F:ATP binding"/>
    <property type="evidence" value="ECO:0007669"/>
    <property type="project" value="UniProtKB-KW"/>
</dbReference>
<dbReference type="AlphaFoldDB" id="A0A4U8UDL5"/>
<dbReference type="SUPFAM" id="SSF52540">
    <property type="entry name" value="P-loop containing nucleoside triphosphate hydrolases"/>
    <property type="match status" value="1"/>
</dbReference>
<evidence type="ECO:0000313" key="12">
    <source>
        <dbReference type="Proteomes" id="UP000029920"/>
    </source>
</evidence>
<dbReference type="GO" id="GO:0002949">
    <property type="term" value="P:tRNA threonylcarbamoyladenosine modification"/>
    <property type="evidence" value="ECO:0007669"/>
    <property type="project" value="InterPro"/>
</dbReference>
<dbReference type="PANTHER" id="PTHR33540:SF2">
    <property type="entry name" value="TRNA THREONYLCARBAMOYLADENOSINE BIOSYNTHESIS PROTEIN TSAE"/>
    <property type="match status" value="1"/>
</dbReference>
<keyword evidence="12" id="KW-1185">Reference proteome</keyword>
<accession>A0A4U8UDL5</accession>
<gene>
    <name evidence="11" type="primary">tsaE</name>
    <name evidence="11" type="ORF">LS72_005875</name>
</gene>
<dbReference type="GO" id="GO:0016740">
    <property type="term" value="F:transferase activity"/>
    <property type="evidence" value="ECO:0007669"/>
    <property type="project" value="UniProtKB-KW"/>
</dbReference>
<keyword evidence="4" id="KW-0963">Cytoplasm</keyword>
<evidence type="ECO:0000313" key="11">
    <source>
        <dbReference type="EMBL" id="TLE15763.1"/>
    </source>
</evidence>
<dbReference type="Gene3D" id="3.40.50.300">
    <property type="entry name" value="P-loop containing nucleotide triphosphate hydrolases"/>
    <property type="match status" value="1"/>
</dbReference>
<evidence type="ECO:0000256" key="10">
    <source>
        <dbReference type="ARBA" id="ARBA00032441"/>
    </source>
</evidence>
<evidence type="ECO:0000256" key="4">
    <source>
        <dbReference type="ARBA" id="ARBA00022490"/>
    </source>
</evidence>
<dbReference type="PANTHER" id="PTHR33540">
    <property type="entry name" value="TRNA THREONYLCARBAMOYLADENOSINE BIOSYNTHESIS PROTEIN TSAE"/>
    <property type="match status" value="1"/>
</dbReference>
<dbReference type="InterPro" id="IPR003442">
    <property type="entry name" value="T6A_TsaE"/>
</dbReference>
<reference evidence="11 12" key="1">
    <citation type="journal article" date="2014" name="Genome Announc.">
        <title>Draft genome sequences of eight enterohepatic helicobacter species isolated from both laboratory and wild rodents.</title>
        <authorList>
            <person name="Sheh A."/>
            <person name="Shen Z."/>
            <person name="Fox J.G."/>
        </authorList>
    </citation>
    <scope>NUCLEOTIDE SEQUENCE [LARGE SCALE GENOMIC DNA]</scope>
    <source>
        <strain evidence="11 12">MIT-03-7007</strain>
    </source>
</reference>
<evidence type="ECO:0000256" key="9">
    <source>
        <dbReference type="ARBA" id="ARBA00022842"/>
    </source>
</evidence>
<dbReference type="GO" id="GO:0005737">
    <property type="term" value="C:cytoplasm"/>
    <property type="evidence" value="ECO:0007669"/>
    <property type="project" value="UniProtKB-SubCell"/>
</dbReference>
<protein>
    <recommendedName>
        <fullName evidence="3">tRNA threonylcarbamoyladenosine biosynthesis protein TsaE</fullName>
    </recommendedName>
    <alternativeName>
        <fullName evidence="10">t(6)A37 threonylcarbamoyladenosine biosynthesis protein TsaE</fullName>
    </alternativeName>
</protein>
<dbReference type="GO" id="GO:0046872">
    <property type="term" value="F:metal ion binding"/>
    <property type="evidence" value="ECO:0007669"/>
    <property type="project" value="UniProtKB-KW"/>
</dbReference>
<keyword evidence="5" id="KW-0819">tRNA processing</keyword>
<dbReference type="Pfam" id="PF02367">
    <property type="entry name" value="TsaE"/>
    <property type="match status" value="1"/>
</dbReference>